<keyword evidence="2" id="KW-1185">Reference proteome</keyword>
<protein>
    <submittedName>
        <fullName evidence="1">Uncharacterized protein</fullName>
    </submittedName>
</protein>
<evidence type="ECO:0000313" key="2">
    <source>
        <dbReference type="Proteomes" id="UP000217895"/>
    </source>
</evidence>
<dbReference type="EMBL" id="AP018203">
    <property type="protein sequence ID" value="BAY55125.1"/>
    <property type="molecule type" value="Genomic_DNA"/>
</dbReference>
<accession>A0A1Z4JEB8</accession>
<dbReference type="AlphaFoldDB" id="A0A1Z4JEB8"/>
<sequence length="203" mass="23278">MYIPAIFFGSSKEVRDRCKGLVKQFLKGTSWQEIMNAQELISTQDHPGLIVLHGPDRMMDSYGSHFHCYRLWEQLKEQQYKGNVTWDMEDEIFNTSLQADWGLLGLLALRNEPWVWYRENLYSVEDWTTRRCIPIISACLRYWNGIYAEGNRFSNGSATANNLWALPNSLKYVLANLGVPLPVLQSPLPEGGLQAILPPELLA</sequence>
<name>A0A1Z4JEB8_LEPBY</name>
<organism evidence="1 2">
    <name type="scientific">Leptolyngbya boryana NIES-2135</name>
    <dbReference type="NCBI Taxonomy" id="1973484"/>
    <lineage>
        <taxon>Bacteria</taxon>
        <taxon>Bacillati</taxon>
        <taxon>Cyanobacteriota</taxon>
        <taxon>Cyanophyceae</taxon>
        <taxon>Leptolyngbyales</taxon>
        <taxon>Leptolyngbyaceae</taxon>
        <taxon>Leptolyngbya group</taxon>
        <taxon>Leptolyngbya</taxon>
    </lineage>
</organism>
<proteinExistence type="predicted"/>
<reference evidence="1 2" key="1">
    <citation type="submission" date="2017-06" db="EMBL/GenBank/DDBJ databases">
        <title>Genome sequencing of cyanobaciteial culture collection at National Institute for Environmental Studies (NIES).</title>
        <authorList>
            <person name="Hirose Y."/>
            <person name="Shimura Y."/>
            <person name="Fujisawa T."/>
            <person name="Nakamura Y."/>
            <person name="Kawachi M."/>
        </authorList>
    </citation>
    <scope>NUCLEOTIDE SEQUENCE [LARGE SCALE GENOMIC DNA]</scope>
    <source>
        <strain evidence="1 2">NIES-2135</strain>
    </source>
</reference>
<gene>
    <name evidence="1" type="ORF">NIES2135_19470</name>
</gene>
<dbReference type="Proteomes" id="UP000217895">
    <property type="component" value="Chromosome"/>
</dbReference>
<evidence type="ECO:0000313" key="1">
    <source>
        <dbReference type="EMBL" id="BAY55125.1"/>
    </source>
</evidence>